<dbReference type="PANTHER" id="PTHR42696:SF2">
    <property type="entry name" value="ASPARTATE AMMONIA-LYASE"/>
    <property type="match status" value="1"/>
</dbReference>
<dbReference type="AlphaFoldDB" id="A0A1T1H5W8"/>
<name>A0A1T1H5W8_9GAMM</name>
<dbReference type="Gene3D" id="1.10.40.30">
    <property type="entry name" value="Fumarase/aspartase (C-terminal domain)"/>
    <property type="match status" value="1"/>
</dbReference>
<dbReference type="PRINTS" id="PR00145">
    <property type="entry name" value="ARGSUCLYASE"/>
</dbReference>
<dbReference type="InterPro" id="IPR008948">
    <property type="entry name" value="L-Aspartase-like"/>
</dbReference>
<comment type="catalytic activity">
    <reaction evidence="6">
        <text>L-aspartate = fumarate + NH4(+)</text>
        <dbReference type="Rhea" id="RHEA:16601"/>
        <dbReference type="ChEBI" id="CHEBI:28938"/>
        <dbReference type="ChEBI" id="CHEBI:29806"/>
        <dbReference type="ChEBI" id="CHEBI:29991"/>
        <dbReference type="EC" id="4.3.1.1"/>
    </reaction>
</comment>
<dbReference type="EC" id="4.3.1.1" evidence="2 5"/>
<comment type="caution">
    <text evidence="9">The sequence shown here is derived from an EMBL/GenBank/DDBJ whole genome shotgun (WGS) entry which is preliminary data.</text>
</comment>
<proteinExistence type="inferred from homology"/>
<dbReference type="InterPro" id="IPR020557">
    <property type="entry name" value="Fumarate_lyase_CS"/>
</dbReference>
<gene>
    <name evidence="9" type="ORF">B1202_01045</name>
</gene>
<dbReference type="RefSeq" id="WP_078188674.1">
    <property type="nucleotide sequence ID" value="NZ_JAMCOZ010000010.1"/>
</dbReference>
<dbReference type="FunFam" id="1.20.200.10:FF:000001">
    <property type="entry name" value="Fumarate hydratase, mitochondrial"/>
    <property type="match status" value="1"/>
</dbReference>
<accession>A0A1T1H5W8</accession>
<comment type="similarity">
    <text evidence="1 6">Belongs to the class-II fumarase/aspartase family. Aspartase subfamily.</text>
</comment>
<dbReference type="InterPro" id="IPR018951">
    <property type="entry name" value="Fumarase_C_C"/>
</dbReference>
<dbReference type="SUPFAM" id="SSF48557">
    <property type="entry name" value="L-aspartase-like"/>
    <property type="match status" value="1"/>
</dbReference>
<keyword evidence="4 6" id="KW-0456">Lyase</keyword>
<evidence type="ECO:0000256" key="2">
    <source>
        <dbReference type="ARBA" id="ARBA00012992"/>
    </source>
</evidence>
<dbReference type="InterPro" id="IPR022761">
    <property type="entry name" value="Fumarate_lyase_N"/>
</dbReference>
<dbReference type="GO" id="GO:0006099">
    <property type="term" value="P:tricarboxylic acid cycle"/>
    <property type="evidence" value="ECO:0007669"/>
    <property type="project" value="InterPro"/>
</dbReference>
<sequence length="482" mass="52755">MTTVQMEKTRIEHDLLGDKAVPQSCYYGIHTLRAIENFQISKQHVGQNLNFVRAIAQVKKASAETNYQFNLIQDDIRQAIQQACDALIDHPEQWADSFPIDIYQGGAGTSINMNANEVIANIALESLGDAKGSYQRIHPNDHVNKSQSTNDVYPTALRLATYSAFDALFVVLNQLIGSLHLKSDEFKHVIKMGRTQLQDAVPMTLGQEFRAFATLLKEDLKLIEQNRQLLLEINLGATAIGTGVNSPAGYAAKAVENLAHLTGLKLQGAEDYVEATSDCGVFILLSSCLKRLAVKLSKICNDLRLLSSGPRTGLAEIRLPELQAGSSIMPAKVNPVIPEVVNQIAFRVMGNDLTITLAAEAGQLQLNVMEPVIALSMNESIELLVNAVKTLDSKCIQGILANEQACFDAVMRSVGIVTLLDPYLGHAKCDEIGKQCIAENKTIRQVVLEQELLTESQLDEIFSIENLVSEVTPFSMPLAQVS</sequence>
<dbReference type="NCBIfam" id="NF008909">
    <property type="entry name" value="PRK12273.1"/>
    <property type="match status" value="1"/>
</dbReference>
<dbReference type="PANTHER" id="PTHR42696">
    <property type="entry name" value="ASPARTATE AMMONIA-LYASE"/>
    <property type="match status" value="1"/>
</dbReference>
<dbReference type="InterPro" id="IPR004708">
    <property type="entry name" value="ApsA"/>
</dbReference>
<dbReference type="PROSITE" id="PS00163">
    <property type="entry name" value="FUMARATE_LYASES"/>
    <property type="match status" value="1"/>
</dbReference>
<dbReference type="Pfam" id="PF00206">
    <property type="entry name" value="Lyase_1"/>
    <property type="match status" value="1"/>
</dbReference>
<evidence type="ECO:0000256" key="3">
    <source>
        <dbReference type="ARBA" id="ARBA00016146"/>
    </source>
</evidence>
<organism evidence="9 10">
    <name type="scientific">Acinetobacter amyesii</name>
    <dbReference type="NCBI Taxonomy" id="2942470"/>
    <lineage>
        <taxon>Bacteria</taxon>
        <taxon>Pseudomonadati</taxon>
        <taxon>Pseudomonadota</taxon>
        <taxon>Gammaproteobacteria</taxon>
        <taxon>Moraxellales</taxon>
        <taxon>Moraxellaceae</taxon>
        <taxon>Acinetobacter</taxon>
    </lineage>
</organism>
<dbReference type="Proteomes" id="UP000191160">
    <property type="component" value="Unassembled WGS sequence"/>
</dbReference>
<evidence type="ECO:0000256" key="6">
    <source>
        <dbReference type="RuleBase" id="RU362017"/>
    </source>
</evidence>
<protein>
    <recommendedName>
        <fullName evidence="3 5">Aspartate ammonia-lyase</fullName>
        <shortName evidence="6">Aspartase</shortName>
        <ecNumber evidence="2 5">4.3.1.1</ecNumber>
    </recommendedName>
</protein>
<dbReference type="CDD" id="cd01357">
    <property type="entry name" value="Aspartase"/>
    <property type="match status" value="1"/>
</dbReference>
<dbReference type="GO" id="GO:0005829">
    <property type="term" value="C:cytosol"/>
    <property type="evidence" value="ECO:0007669"/>
    <property type="project" value="TreeGrafter"/>
</dbReference>
<evidence type="ECO:0000256" key="5">
    <source>
        <dbReference type="NCBIfam" id="TIGR00839"/>
    </source>
</evidence>
<dbReference type="InterPro" id="IPR024083">
    <property type="entry name" value="Fumarase/histidase_N"/>
</dbReference>
<reference evidence="9 10" key="1">
    <citation type="submission" date="2017-02" db="EMBL/GenBank/DDBJ databases">
        <title>Acinetobacter sp. ANC 4945, whole genome shotgun sequencing project.</title>
        <authorList>
            <person name="Radolfova-Krizova L."/>
            <person name="Al Atrouni A."/>
            <person name="Nemec A."/>
        </authorList>
    </citation>
    <scope>NUCLEOTIDE SEQUENCE [LARGE SCALE GENOMIC DNA]</scope>
    <source>
        <strain evidence="9 10">ANC 4945</strain>
    </source>
</reference>
<evidence type="ECO:0000259" key="7">
    <source>
        <dbReference type="Pfam" id="PF00206"/>
    </source>
</evidence>
<dbReference type="Gene3D" id="1.10.275.10">
    <property type="entry name" value="Fumarase/aspartase (N-terminal domain)"/>
    <property type="match status" value="1"/>
</dbReference>
<dbReference type="PRINTS" id="PR00149">
    <property type="entry name" value="FUMRATELYASE"/>
</dbReference>
<feature type="domain" description="Fumarase C C-terminal" evidence="8">
    <location>
        <begin position="416"/>
        <end position="468"/>
    </location>
</feature>
<dbReference type="InterPro" id="IPR000362">
    <property type="entry name" value="Fumarate_lyase_fam"/>
</dbReference>
<keyword evidence="10" id="KW-1185">Reference proteome</keyword>
<dbReference type="FunFam" id="1.10.275.10:FF:000001">
    <property type="entry name" value="Fumarate hydratase, mitochondrial"/>
    <property type="match status" value="1"/>
</dbReference>
<dbReference type="Gene3D" id="1.20.200.10">
    <property type="entry name" value="Fumarase/aspartase (Central domain)"/>
    <property type="match status" value="1"/>
</dbReference>
<evidence type="ECO:0000259" key="8">
    <source>
        <dbReference type="Pfam" id="PF10415"/>
    </source>
</evidence>
<dbReference type="GO" id="GO:0008797">
    <property type="term" value="F:aspartate ammonia-lyase activity"/>
    <property type="evidence" value="ECO:0007669"/>
    <property type="project" value="UniProtKB-UniRule"/>
</dbReference>
<dbReference type="InterPro" id="IPR051546">
    <property type="entry name" value="Aspartate_Ammonia-Lyase"/>
</dbReference>
<dbReference type="EMBL" id="MVKX01000001">
    <property type="protein sequence ID" value="OOV85269.1"/>
    <property type="molecule type" value="Genomic_DNA"/>
</dbReference>
<evidence type="ECO:0000313" key="10">
    <source>
        <dbReference type="Proteomes" id="UP000191160"/>
    </source>
</evidence>
<dbReference type="Pfam" id="PF10415">
    <property type="entry name" value="FumaraseC_C"/>
    <property type="match status" value="1"/>
</dbReference>
<feature type="domain" description="Fumarate lyase N-terminal" evidence="7">
    <location>
        <begin position="20"/>
        <end position="350"/>
    </location>
</feature>
<evidence type="ECO:0000256" key="1">
    <source>
        <dbReference type="ARBA" id="ARBA00005596"/>
    </source>
</evidence>
<evidence type="ECO:0000313" key="9">
    <source>
        <dbReference type="EMBL" id="OOV85269.1"/>
    </source>
</evidence>
<evidence type="ECO:0000256" key="4">
    <source>
        <dbReference type="ARBA" id="ARBA00023239"/>
    </source>
</evidence>
<dbReference type="NCBIfam" id="TIGR00839">
    <property type="entry name" value="aspA"/>
    <property type="match status" value="1"/>
</dbReference>
<dbReference type="GO" id="GO:0006531">
    <property type="term" value="P:aspartate metabolic process"/>
    <property type="evidence" value="ECO:0007669"/>
    <property type="project" value="InterPro"/>
</dbReference>